<comment type="caution">
    <text evidence="3">The sequence shown here is derived from an EMBL/GenBank/DDBJ whole genome shotgun (WGS) entry which is preliminary data.</text>
</comment>
<name>A0A3M6XGL6_HORWE</name>
<dbReference type="EMBL" id="QWIJ01000013">
    <property type="protein sequence ID" value="RMX89964.1"/>
    <property type="molecule type" value="Genomic_DNA"/>
</dbReference>
<feature type="transmembrane region" description="Helical" evidence="2">
    <location>
        <begin position="110"/>
        <end position="129"/>
    </location>
</feature>
<evidence type="ECO:0000313" key="3">
    <source>
        <dbReference type="EMBL" id="RMX89964.1"/>
    </source>
</evidence>
<evidence type="ECO:0000256" key="1">
    <source>
        <dbReference type="SAM" id="MobiDB-lite"/>
    </source>
</evidence>
<evidence type="ECO:0008006" key="5">
    <source>
        <dbReference type="Google" id="ProtNLM"/>
    </source>
</evidence>
<evidence type="ECO:0000313" key="4">
    <source>
        <dbReference type="Proteomes" id="UP000281245"/>
    </source>
</evidence>
<organism evidence="3 4">
    <name type="scientific">Hortaea werneckii</name>
    <name type="common">Black yeast</name>
    <name type="synonym">Cladosporium werneckii</name>
    <dbReference type="NCBI Taxonomy" id="91943"/>
    <lineage>
        <taxon>Eukaryota</taxon>
        <taxon>Fungi</taxon>
        <taxon>Dikarya</taxon>
        <taxon>Ascomycota</taxon>
        <taxon>Pezizomycotina</taxon>
        <taxon>Dothideomycetes</taxon>
        <taxon>Dothideomycetidae</taxon>
        <taxon>Mycosphaerellales</taxon>
        <taxon>Teratosphaeriaceae</taxon>
        <taxon>Hortaea</taxon>
    </lineage>
</organism>
<sequence>MGKQTAFISCAAIPVNNMVATRNHPKDFDAPPSESPTKRSTRADTTNTRDAPTQRPSTTSKPTATTTPTTNHVATSPTRITSPTPRTPSTASKRPTSPSSWSHTPSNLTLLWLAISLPLVIWDTGYVMLRPHSMPGGSLHAPLWTPYALYGTIDYMYGFKQWDAHNGFTLAQASFNAVETGAYGLYLYLVYRYGREEERQGRGAPRRDVLGQLKALGDSRTVEGQMAVWVVLLGYSTSFLTFTKTVLYWLNEVFSGGILGFDNIGHNSWSSLFFLWIVPNGAWLVLPAYMIHVFGQEILQGLLIATNGGKKSR</sequence>
<feature type="region of interest" description="Disordered" evidence="1">
    <location>
        <begin position="19"/>
        <end position="103"/>
    </location>
</feature>
<feature type="transmembrane region" description="Helical" evidence="2">
    <location>
        <begin position="226"/>
        <end position="249"/>
    </location>
</feature>
<dbReference type="AlphaFoldDB" id="A0A3M6XGL6"/>
<dbReference type="PANTHER" id="PTHR37919">
    <property type="entry name" value="PROTEIN CBG05606"/>
    <property type="match status" value="1"/>
</dbReference>
<reference evidence="3 4" key="1">
    <citation type="journal article" date="2018" name="BMC Genomics">
        <title>Genomic evidence for intraspecific hybridization in a clonal and extremely halotolerant yeast.</title>
        <authorList>
            <person name="Gostincar C."/>
            <person name="Stajich J.E."/>
            <person name="Zupancic J."/>
            <person name="Zalar P."/>
            <person name="Gunde-Cimerman N."/>
        </authorList>
    </citation>
    <scope>NUCLEOTIDE SEQUENCE [LARGE SCALE GENOMIC DNA]</scope>
    <source>
        <strain evidence="3 4">EXF-6656</strain>
    </source>
</reference>
<dbReference type="VEuPathDB" id="FungiDB:BTJ68_05299"/>
<protein>
    <recommendedName>
        <fullName evidence="5">EXPERA domain-containing protein</fullName>
    </recommendedName>
</protein>
<gene>
    <name evidence="3" type="ORF">D0869_00466</name>
</gene>
<evidence type="ECO:0000256" key="2">
    <source>
        <dbReference type="SAM" id="Phobius"/>
    </source>
</evidence>
<keyword evidence="2" id="KW-0812">Transmembrane</keyword>
<feature type="compositionally biased region" description="Polar residues" evidence="1">
    <location>
        <begin position="43"/>
        <end position="55"/>
    </location>
</feature>
<dbReference type="Proteomes" id="UP000281245">
    <property type="component" value="Unassembled WGS sequence"/>
</dbReference>
<dbReference type="OrthoDB" id="60858at2759"/>
<feature type="transmembrane region" description="Helical" evidence="2">
    <location>
        <begin position="269"/>
        <end position="291"/>
    </location>
</feature>
<feature type="compositionally biased region" description="Low complexity" evidence="1">
    <location>
        <begin position="56"/>
        <end position="103"/>
    </location>
</feature>
<keyword evidence="2" id="KW-0472">Membrane</keyword>
<keyword evidence="2" id="KW-1133">Transmembrane helix</keyword>
<accession>A0A3M6XGL6</accession>
<proteinExistence type="predicted"/>
<dbReference type="PANTHER" id="PTHR37919:SF2">
    <property type="entry name" value="EXPERA DOMAIN-CONTAINING PROTEIN"/>
    <property type="match status" value="1"/>
</dbReference>